<dbReference type="Pfam" id="PF07584">
    <property type="entry name" value="BatA"/>
    <property type="match status" value="1"/>
</dbReference>
<dbReference type="InterPro" id="IPR029062">
    <property type="entry name" value="Class_I_gatase-like"/>
</dbReference>
<organism evidence="4 5">
    <name type="scientific">Devosia equisanguinis</name>
    <dbReference type="NCBI Taxonomy" id="2490941"/>
    <lineage>
        <taxon>Bacteria</taxon>
        <taxon>Pseudomonadati</taxon>
        <taxon>Pseudomonadota</taxon>
        <taxon>Alphaproteobacteria</taxon>
        <taxon>Hyphomicrobiales</taxon>
        <taxon>Devosiaceae</taxon>
        <taxon>Devosia</taxon>
    </lineage>
</organism>
<proteinExistence type="predicted"/>
<evidence type="ECO:0000313" key="5">
    <source>
        <dbReference type="Proteomes" id="UP000268844"/>
    </source>
</evidence>
<feature type="compositionally biased region" description="Polar residues" evidence="1">
    <location>
        <begin position="1394"/>
        <end position="1408"/>
    </location>
</feature>
<dbReference type="OrthoDB" id="9784383at2"/>
<keyword evidence="2" id="KW-1133">Transmembrane helix</keyword>
<dbReference type="SUPFAM" id="SSF52317">
    <property type="entry name" value="Class I glutamine amidotransferase-like"/>
    <property type="match status" value="1"/>
</dbReference>
<dbReference type="Gene3D" id="3.40.50.410">
    <property type="entry name" value="von Willebrand factor, type A domain"/>
    <property type="match status" value="1"/>
</dbReference>
<feature type="region of interest" description="Disordered" evidence="1">
    <location>
        <begin position="1394"/>
        <end position="1416"/>
    </location>
</feature>
<dbReference type="RefSeq" id="WP_126151482.1">
    <property type="nucleotide sequence ID" value="NZ_JBHTMH010000001.1"/>
</dbReference>
<dbReference type="SUPFAM" id="SSF53300">
    <property type="entry name" value="vWA-like"/>
    <property type="match status" value="1"/>
</dbReference>
<protein>
    <submittedName>
        <fullName evidence="4">von Willebrand factor type A domain protein</fullName>
    </submittedName>
</protein>
<dbReference type="InterPro" id="IPR002035">
    <property type="entry name" value="VWF_A"/>
</dbReference>
<gene>
    <name evidence="4" type="ORF">DEVEQU_03106</name>
</gene>
<feature type="domain" description="VWFA" evidence="3">
    <location>
        <begin position="956"/>
        <end position="1125"/>
    </location>
</feature>
<dbReference type="Pfam" id="PF13519">
    <property type="entry name" value="VWA_2"/>
    <property type="match status" value="1"/>
</dbReference>
<dbReference type="InterPro" id="IPR036465">
    <property type="entry name" value="vWFA_dom_sf"/>
</dbReference>
<feature type="transmembrane region" description="Helical" evidence="2">
    <location>
        <begin position="575"/>
        <end position="598"/>
    </location>
</feature>
<feature type="transmembrane region" description="Helical" evidence="2">
    <location>
        <begin position="619"/>
        <end position="642"/>
    </location>
</feature>
<feature type="transmembrane region" description="Helical" evidence="2">
    <location>
        <begin position="1367"/>
        <end position="1385"/>
    </location>
</feature>
<dbReference type="PROSITE" id="PS50234">
    <property type="entry name" value="VWFA"/>
    <property type="match status" value="1"/>
</dbReference>
<name>A0A447IES7_9HYPH</name>
<dbReference type="PANTHER" id="PTHR37947:SF2">
    <property type="entry name" value="VON WILLEBRAND FACTOR TYPE A"/>
    <property type="match status" value="1"/>
</dbReference>
<keyword evidence="2" id="KW-0472">Membrane</keyword>
<dbReference type="PANTHER" id="PTHR37947">
    <property type="entry name" value="BLL2462 PROTEIN"/>
    <property type="match status" value="1"/>
</dbReference>
<sequence>MQFLAPLALLSGLLALVILAFHIRRRRTLNVPSLVIWRQLQAGQVRRNRTWQWPNPSWSLALQLLALLAMVMALSQPLWNRGPPVDHWIFVVDRSGAMQAQAGAGSLLDEVKADLRDHITGAAGAGRQSLVAVGADVTPVAIDQALTGSAMADAVGSLAAEHGHADWSRLKAALAPIIRPNEKTRIVIYSDHAVTPDFGRAEISVEPVIVASQFPNAAISATLEASTKVANRWTLSGTVRLDPGQAAAEMIVGFATRGDEQPLEWTRRTIATPNEPDDAVRYRTFSVTLELPGAGIVSATLADDGNAYDNAARFVIGAQPKPLDVLYVGAGNQPLLSAFRAIEGTQIFQAPRLPNDVSAYGLVVVDGSFVDRQPETNTLWIGNAGIDGETLATGSSLPPTSAIDAHPLMRGVTWTGIDTGGSVVLPVTETAEILLRTGDAPLITTDRTPFGRSIALAFDPRQSNWPQQPSLPIFTANLVDWLGIAPQPVLQPSCVAGARCALDRRLEGGTLTLLGGDAQASAKMLPAGWVPTVAGLYQVERNGLAKLIAVNPDIVPPGVDSIATFDEPASFPLPLWSFFIGLAIAALIAEAIVSGRGAERFLQREGLRSSNPLSQRRRIALGLHVATLALAMAALVNAPLPWRQAGEYLVQLASAGSAPDADMVDRLIAAGPVIAMDATEMPERIGPLANAIALAAASVPWGEPGHIVVTGQTATDDDAFQAISDTLRDNDIVLDVIAPPFVEDAVLVSALEAPEPVFVGDTVQLVGIVHARDAAPAHLRFERDGAVLVDQQVALQPGDNRVETILTDLAAGPATYTLSVTSAADDTPANNSLTRVIDVGDAGDVAVIATDPARASQFIAWLGGQGITGTAIEPKRVPYKQEDWARYDGAVLIDLPAIALTTLQQEQLTQAVAEQGMGLLMLGGPNSFGPGGYLQTPLDDASPLSSRVPRDAPEATLVFVLDRSGSMQQPVGNGTRLDVAKQATLAAVRLLNRNSQVGIIVFDSEPITVLPLSRISDPNVVSTALSGVDPGGGTSVYPGLEAAYDMLGNVDTPARHIIVMTDGLSQPADFAGLLNQIRGSGITVSTVSIGEGAERGLIEQIARLGGGTFHATNDFAALPSILSQEAMLLSGSPIETGTTQPLWASRTEPFLRGLPPTMPTIDGFVLTTAKPEAQLSVVVPDNKGEPMPLLASWRFGAGQVLALTTEAVGPWSSRWQSLESYAPFWAQVVRQFLPGVERGDLVLDLVRRGDGIVVNLTLRDAELGAPSLAVFEGDTLLANLPLDAIGAEKYRAVFYPQTAGTYRFEAKAGDVMATSGLAMNYPAALGMLPPDRAIQHLTQLSGGRTDLATPMRRDVPDRWVMRPASPLWLGLAILLFMAALCVRYTRLFAPRQKSTSISPPAASEQSRSNVEEAAHA</sequence>
<reference evidence="4 5" key="1">
    <citation type="submission" date="2018-12" db="EMBL/GenBank/DDBJ databases">
        <authorList>
            <person name="Criscuolo A."/>
        </authorList>
    </citation>
    <scope>NUCLEOTIDE SEQUENCE [LARGE SCALE GENOMIC DNA]</scope>
    <source>
        <strain evidence="4">ACIP1116281</strain>
    </source>
</reference>
<keyword evidence="5" id="KW-1185">Reference proteome</keyword>
<evidence type="ECO:0000256" key="2">
    <source>
        <dbReference type="SAM" id="Phobius"/>
    </source>
</evidence>
<evidence type="ECO:0000259" key="3">
    <source>
        <dbReference type="PROSITE" id="PS50234"/>
    </source>
</evidence>
<dbReference type="Proteomes" id="UP000268844">
    <property type="component" value="Unassembled WGS sequence"/>
</dbReference>
<dbReference type="EMBL" id="UZWD01000038">
    <property type="protein sequence ID" value="VDS05959.1"/>
    <property type="molecule type" value="Genomic_DNA"/>
</dbReference>
<dbReference type="InterPro" id="IPR024163">
    <property type="entry name" value="Aerotolerance_reg_N"/>
</dbReference>
<evidence type="ECO:0000313" key="4">
    <source>
        <dbReference type="EMBL" id="VDS05959.1"/>
    </source>
</evidence>
<accession>A0A447IES7</accession>
<dbReference type="Gene3D" id="3.40.50.880">
    <property type="match status" value="2"/>
</dbReference>
<dbReference type="SMART" id="SM00327">
    <property type="entry name" value="VWA"/>
    <property type="match status" value="1"/>
</dbReference>
<evidence type="ECO:0000256" key="1">
    <source>
        <dbReference type="SAM" id="MobiDB-lite"/>
    </source>
</evidence>
<keyword evidence="2" id="KW-0812">Transmembrane</keyword>